<comment type="similarity">
    <text evidence="1">Belongs to the aldo/keto reductase family.</text>
</comment>
<dbReference type="InterPro" id="IPR036812">
    <property type="entry name" value="NAD(P)_OxRdtase_dom_sf"/>
</dbReference>
<protein>
    <recommendedName>
        <fullName evidence="5">NADP-dependent oxidoreductase domain-containing protein</fullName>
    </recommendedName>
</protein>
<accession>A0A7R9ME76</accession>
<keyword evidence="3" id="KW-0560">Oxidoreductase</keyword>
<dbReference type="EMBL" id="CAJPVJ010015295">
    <property type="protein sequence ID" value="CAG2175760.1"/>
    <property type="molecule type" value="Genomic_DNA"/>
</dbReference>
<dbReference type="Gene3D" id="3.20.20.100">
    <property type="entry name" value="NADP-dependent oxidoreductase domain"/>
    <property type="match status" value="1"/>
</dbReference>
<organism evidence="6">
    <name type="scientific">Oppiella nova</name>
    <dbReference type="NCBI Taxonomy" id="334625"/>
    <lineage>
        <taxon>Eukaryota</taxon>
        <taxon>Metazoa</taxon>
        <taxon>Ecdysozoa</taxon>
        <taxon>Arthropoda</taxon>
        <taxon>Chelicerata</taxon>
        <taxon>Arachnida</taxon>
        <taxon>Acari</taxon>
        <taxon>Acariformes</taxon>
        <taxon>Sarcoptiformes</taxon>
        <taxon>Oribatida</taxon>
        <taxon>Brachypylina</taxon>
        <taxon>Oppioidea</taxon>
        <taxon>Oppiidae</taxon>
        <taxon>Oppiella</taxon>
    </lineage>
</organism>
<dbReference type="OrthoDB" id="416253at2759"/>
<name>A0A7R9ME76_9ACAR</name>
<proteinExistence type="inferred from homology"/>
<evidence type="ECO:0000259" key="5">
    <source>
        <dbReference type="Pfam" id="PF00248"/>
    </source>
</evidence>
<dbReference type="AlphaFoldDB" id="A0A7R9ME76"/>
<evidence type="ECO:0000256" key="2">
    <source>
        <dbReference type="ARBA" id="ARBA00022857"/>
    </source>
</evidence>
<dbReference type="SUPFAM" id="SSF51430">
    <property type="entry name" value="NAD(P)-linked oxidoreductase"/>
    <property type="match status" value="1"/>
</dbReference>
<reference evidence="6" key="1">
    <citation type="submission" date="2020-11" db="EMBL/GenBank/DDBJ databases">
        <authorList>
            <person name="Tran Van P."/>
        </authorList>
    </citation>
    <scope>NUCLEOTIDE SEQUENCE</scope>
</reference>
<dbReference type="CDD" id="cd19071">
    <property type="entry name" value="AKR_AKR1-5-like"/>
    <property type="match status" value="1"/>
</dbReference>
<dbReference type="PANTHER" id="PTHR43827:SF3">
    <property type="entry name" value="NADP-DEPENDENT OXIDOREDUCTASE DOMAIN-CONTAINING PROTEIN"/>
    <property type="match status" value="1"/>
</dbReference>
<feature type="signal peptide" evidence="4">
    <location>
        <begin position="1"/>
        <end position="16"/>
    </location>
</feature>
<keyword evidence="4" id="KW-0732">Signal</keyword>
<evidence type="ECO:0000256" key="4">
    <source>
        <dbReference type="SAM" id="SignalP"/>
    </source>
</evidence>
<keyword evidence="7" id="KW-1185">Reference proteome</keyword>
<evidence type="ECO:0000313" key="6">
    <source>
        <dbReference type="EMBL" id="CAD7658574.1"/>
    </source>
</evidence>
<feature type="domain" description="NADP-dependent oxidoreductase" evidence="5">
    <location>
        <begin position="32"/>
        <end position="208"/>
    </location>
</feature>
<sequence>MKVAVVLALTLAVVSAKTPAIKLNSGYEMPQIGLGTWQATGAAVTQAVKDALEIGYRHIDTSEGYGNENEVGKGINEQIAAGILKREELFITTKVDPPKNRQTALQTVHNSLKKLNVTYLDLVLIHWPADADAEVYKGLEDAVDQKLVRSIGISNFNRGQIANLKKSWKVVPAVNQIDIHPTLNQDDTVAYCNELGISVTGFSPLGTGK</sequence>
<dbReference type="GO" id="GO:0016616">
    <property type="term" value="F:oxidoreductase activity, acting on the CH-OH group of donors, NAD or NADP as acceptor"/>
    <property type="evidence" value="ECO:0007669"/>
    <property type="project" value="UniProtKB-ARBA"/>
</dbReference>
<evidence type="ECO:0000256" key="3">
    <source>
        <dbReference type="ARBA" id="ARBA00023002"/>
    </source>
</evidence>
<dbReference type="InterPro" id="IPR020471">
    <property type="entry name" value="AKR"/>
</dbReference>
<dbReference type="PRINTS" id="PR00069">
    <property type="entry name" value="ALDKETRDTASE"/>
</dbReference>
<dbReference type="InterPro" id="IPR023210">
    <property type="entry name" value="NADP_OxRdtase_dom"/>
</dbReference>
<keyword evidence="2" id="KW-0521">NADP</keyword>
<evidence type="ECO:0000256" key="1">
    <source>
        <dbReference type="ARBA" id="ARBA00007905"/>
    </source>
</evidence>
<feature type="non-terminal residue" evidence="6">
    <location>
        <position position="209"/>
    </location>
</feature>
<dbReference type="Pfam" id="PF00248">
    <property type="entry name" value="Aldo_ket_red"/>
    <property type="match status" value="1"/>
</dbReference>
<gene>
    <name evidence="6" type="ORF">ONB1V03_LOCUS15195</name>
</gene>
<dbReference type="EMBL" id="OC930120">
    <property type="protein sequence ID" value="CAD7658574.1"/>
    <property type="molecule type" value="Genomic_DNA"/>
</dbReference>
<dbReference type="PROSITE" id="PS00798">
    <property type="entry name" value="ALDOKETO_REDUCTASE_1"/>
    <property type="match status" value="1"/>
</dbReference>
<dbReference type="PROSITE" id="PS00062">
    <property type="entry name" value="ALDOKETO_REDUCTASE_2"/>
    <property type="match status" value="1"/>
</dbReference>
<feature type="chain" id="PRO_5035592491" description="NADP-dependent oxidoreductase domain-containing protein" evidence="4">
    <location>
        <begin position="17"/>
        <end position="209"/>
    </location>
</feature>
<evidence type="ECO:0000313" key="7">
    <source>
        <dbReference type="Proteomes" id="UP000728032"/>
    </source>
</evidence>
<dbReference type="InterPro" id="IPR018170">
    <property type="entry name" value="Aldo/ket_reductase_CS"/>
</dbReference>
<dbReference type="PANTHER" id="PTHR43827">
    <property type="entry name" value="2,5-DIKETO-D-GLUCONIC ACID REDUCTASE"/>
    <property type="match status" value="1"/>
</dbReference>
<dbReference type="Proteomes" id="UP000728032">
    <property type="component" value="Unassembled WGS sequence"/>
</dbReference>